<evidence type="ECO:0000259" key="1">
    <source>
        <dbReference type="Pfam" id="PF01243"/>
    </source>
</evidence>
<gene>
    <name evidence="2" type="ORF">METZ01_LOCUS151751</name>
</gene>
<protein>
    <recommendedName>
        <fullName evidence="1">Pyridoxamine 5'-phosphate oxidase N-terminal domain-containing protein</fullName>
    </recommendedName>
</protein>
<dbReference type="InterPro" id="IPR012349">
    <property type="entry name" value="Split_barrel_FMN-bd"/>
</dbReference>
<feature type="domain" description="Pyridoxamine 5'-phosphate oxidase N-terminal" evidence="1">
    <location>
        <begin position="25"/>
        <end position="158"/>
    </location>
</feature>
<reference evidence="2" key="1">
    <citation type="submission" date="2018-05" db="EMBL/GenBank/DDBJ databases">
        <authorList>
            <person name="Lanie J.A."/>
            <person name="Ng W.-L."/>
            <person name="Kazmierczak K.M."/>
            <person name="Andrzejewski T.M."/>
            <person name="Davidsen T.M."/>
            <person name="Wayne K.J."/>
            <person name="Tettelin H."/>
            <person name="Glass J.I."/>
            <person name="Rusch D."/>
            <person name="Podicherti R."/>
            <person name="Tsui H.-C.T."/>
            <person name="Winkler M.E."/>
        </authorList>
    </citation>
    <scope>NUCLEOTIDE SEQUENCE</scope>
</reference>
<dbReference type="SUPFAM" id="SSF50475">
    <property type="entry name" value="FMN-binding split barrel"/>
    <property type="match status" value="1"/>
</dbReference>
<organism evidence="2">
    <name type="scientific">marine metagenome</name>
    <dbReference type="NCBI Taxonomy" id="408172"/>
    <lineage>
        <taxon>unclassified sequences</taxon>
        <taxon>metagenomes</taxon>
        <taxon>ecological metagenomes</taxon>
    </lineage>
</organism>
<accession>A0A382AD24</accession>
<name>A0A382AD24_9ZZZZ</name>
<dbReference type="Pfam" id="PF01243">
    <property type="entry name" value="PNPOx_N"/>
    <property type="match status" value="1"/>
</dbReference>
<dbReference type="EMBL" id="UINC01024709">
    <property type="protein sequence ID" value="SVA98897.1"/>
    <property type="molecule type" value="Genomic_DNA"/>
</dbReference>
<dbReference type="Gene3D" id="2.30.110.10">
    <property type="entry name" value="Electron Transport, Fmn-binding Protein, Chain A"/>
    <property type="match status" value="1"/>
</dbReference>
<sequence>MIELTEFGQLRGARITAQLPRPDMERRIAAFLRHGNVCVLATCLNDVPRATPIEYYSDGLTIFVAASRATKIKNLEGNPRVGVAIYSTPYTDWTDWDRVIGLQMTGEVELLRYNEQPEAYAAALEIYDWRKYRRALGKPDREPRKTTIVKIQPMKIEFRDLAALREGYAALQIWERDQTSTM</sequence>
<dbReference type="AlphaFoldDB" id="A0A382AD24"/>
<dbReference type="InterPro" id="IPR011576">
    <property type="entry name" value="Pyridox_Oxase_N"/>
</dbReference>
<proteinExistence type="predicted"/>
<evidence type="ECO:0000313" key="2">
    <source>
        <dbReference type="EMBL" id="SVA98897.1"/>
    </source>
</evidence>